<keyword evidence="2" id="KW-0472">Membrane</keyword>
<reference evidence="3 4" key="1">
    <citation type="submission" date="2015-08" db="EMBL/GenBank/DDBJ databases">
        <title>Genome sequence of Streptococcus phocae subsp. phocae ATCC 51973T isolated from liver specimen obtained from seal.</title>
        <authorList>
            <person name="Avendano-Herrera R."/>
        </authorList>
    </citation>
    <scope>NUCLEOTIDE SEQUENCE [LARGE SCALE GENOMIC DNA]</scope>
    <source>
        <strain evidence="3 4">ATCC 51973</strain>
    </source>
</reference>
<keyword evidence="2" id="KW-1133">Transmembrane helix</keyword>
<evidence type="ECO:0000313" key="4">
    <source>
        <dbReference type="Proteomes" id="UP000049578"/>
    </source>
</evidence>
<evidence type="ECO:0000313" key="3">
    <source>
        <dbReference type="EMBL" id="KPJ22717.1"/>
    </source>
</evidence>
<dbReference type="RefSeq" id="WP_054278528.1">
    <property type="nucleotide sequence ID" value="NZ_LHQM01000010.1"/>
</dbReference>
<sequence length="167" mass="18929">MFKQLKNNEGNTSKENKGFSIKALTFGVAVVVIGLVSLGLGGHTAFAETMTYPSLKSDNVGYQQGFNAGYQKGFEVGYLDPCAEASKLEDKRNDYKPNDETKQEKGYDDGYGTGFHEGVEAGQANRKKGNMFFTRKSWWRRFVDNIQDSWWNTKNWWEHTMGPKKDS</sequence>
<keyword evidence="2" id="KW-0812">Transmembrane</keyword>
<organism evidence="3 4">
    <name type="scientific">Streptococcus phocae</name>
    <dbReference type="NCBI Taxonomy" id="119224"/>
    <lineage>
        <taxon>Bacteria</taxon>
        <taxon>Bacillati</taxon>
        <taxon>Bacillota</taxon>
        <taxon>Bacilli</taxon>
        <taxon>Lactobacillales</taxon>
        <taxon>Streptococcaceae</taxon>
        <taxon>Streptococcus</taxon>
    </lineage>
</organism>
<evidence type="ECO:0000256" key="1">
    <source>
        <dbReference type="SAM" id="MobiDB-lite"/>
    </source>
</evidence>
<comment type="caution">
    <text evidence="3">The sequence shown here is derived from an EMBL/GenBank/DDBJ whole genome shotgun (WGS) entry which is preliminary data.</text>
</comment>
<evidence type="ECO:0000256" key="2">
    <source>
        <dbReference type="SAM" id="Phobius"/>
    </source>
</evidence>
<dbReference type="PATRIC" id="fig|119224.3.peg.222"/>
<keyword evidence="4" id="KW-1185">Reference proteome</keyword>
<proteinExistence type="predicted"/>
<feature type="transmembrane region" description="Helical" evidence="2">
    <location>
        <begin position="21"/>
        <end position="40"/>
    </location>
</feature>
<dbReference type="EMBL" id="LHQM01000010">
    <property type="protein sequence ID" value="KPJ22717.1"/>
    <property type="molecule type" value="Genomic_DNA"/>
</dbReference>
<name>A0A0P6S6D4_9STRE</name>
<feature type="compositionally biased region" description="Basic and acidic residues" evidence="1">
    <location>
        <begin position="90"/>
        <end position="108"/>
    </location>
</feature>
<protein>
    <submittedName>
        <fullName evidence="3">Uncharacterized protein</fullName>
    </submittedName>
</protein>
<accession>A0A0P6S6D4</accession>
<feature type="region of interest" description="Disordered" evidence="1">
    <location>
        <begin position="90"/>
        <end position="110"/>
    </location>
</feature>
<dbReference type="AlphaFoldDB" id="A0A0P6S6D4"/>
<gene>
    <name evidence="3" type="ORF">AKK44_03475</name>
</gene>
<dbReference type="Proteomes" id="UP000049578">
    <property type="component" value="Unassembled WGS sequence"/>
</dbReference>